<dbReference type="PANTHER" id="PTHR46191">
    <property type="match status" value="1"/>
</dbReference>
<accession>A0ABV0J2X5</accession>
<organism evidence="1 2">
    <name type="scientific">Trichocoleus desertorum GB2-A4</name>
    <dbReference type="NCBI Taxonomy" id="2933944"/>
    <lineage>
        <taxon>Bacteria</taxon>
        <taxon>Bacillati</taxon>
        <taxon>Cyanobacteriota</taxon>
        <taxon>Cyanophyceae</taxon>
        <taxon>Leptolyngbyales</taxon>
        <taxon>Trichocoleusaceae</taxon>
        <taxon>Trichocoleus</taxon>
    </lineage>
</organism>
<dbReference type="InterPro" id="IPR011949">
    <property type="entry name" value="HAD-SF_hydro_IA_REG-2-like"/>
</dbReference>
<dbReference type="SUPFAM" id="SSF56784">
    <property type="entry name" value="HAD-like"/>
    <property type="match status" value="1"/>
</dbReference>
<sequence>MERPRVIFLDAVGTLFGIQGSVGAIYSQLARQFGVEVSEADLNLAFGQSFRRSEPAAFPNVEPSEIPVLEFEWWQAIAQETFAQAGVLQQFSDFATFFKELYAYFETPSPWFVYPEVPLILEEWRSQEIELGILSNFDSRLYSVLGALGLAKFFTSITISTEVGAAKPSPAIFAAGLEKHHCDAIAAWHIGDSYQEDYEAAQAVGLQGIWLNRSDKSVPIRSYPSPSPAMLTPAPQPRSIRNLSELSELITQ</sequence>
<proteinExistence type="predicted"/>
<name>A0ABV0J2X5_9CYAN</name>
<dbReference type="Gene3D" id="1.10.150.720">
    <property type="entry name" value="Haloacid dehalogenase-like hydrolase"/>
    <property type="match status" value="1"/>
</dbReference>
<dbReference type="InterPro" id="IPR044924">
    <property type="entry name" value="HAD-SF_hydro_IA_REG-2-like_cap"/>
</dbReference>
<dbReference type="PANTHER" id="PTHR46191:SF2">
    <property type="entry name" value="HALOACID DEHALOGENASE-LIKE HYDROLASE DOMAIN-CONTAINING PROTEIN 3"/>
    <property type="match status" value="1"/>
</dbReference>
<protein>
    <submittedName>
        <fullName evidence="1">HAD-IA family hydrolase</fullName>
    </submittedName>
</protein>
<dbReference type="Gene3D" id="3.40.50.1000">
    <property type="entry name" value="HAD superfamily/HAD-like"/>
    <property type="match status" value="1"/>
</dbReference>
<dbReference type="InterPro" id="IPR023214">
    <property type="entry name" value="HAD_sf"/>
</dbReference>
<dbReference type="CDD" id="cd16415">
    <property type="entry name" value="HAD_dREG-2_like"/>
    <property type="match status" value="1"/>
</dbReference>
<keyword evidence="2" id="KW-1185">Reference proteome</keyword>
<dbReference type="SFLD" id="SFLDS00003">
    <property type="entry name" value="Haloacid_Dehalogenase"/>
    <property type="match status" value="1"/>
</dbReference>
<evidence type="ECO:0000313" key="2">
    <source>
        <dbReference type="Proteomes" id="UP001464891"/>
    </source>
</evidence>
<dbReference type="GO" id="GO:0016787">
    <property type="term" value="F:hydrolase activity"/>
    <property type="evidence" value="ECO:0007669"/>
    <property type="project" value="UniProtKB-KW"/>
</dbReference>
<dbReference type="Proteomes" id="UP001464891">
    <property type="component" value="Unassembled WGS sequence"/>
</dbReference>
<evidence type="ECO:0000313" key="1">
    <source>
        <dbReference type="EMBL" id="MEP0816130.1"/>
    </source>
</evidence>
<dbReference type="InterPro" id="IPR036412">
    <property type="entry name" value="HAD-like_sf"/>
</dbReference>
<dbReference type="RefSeq" id="WP_190431835.1">
    <property type="nucleotide sequence ID" value="NZ_JAMPKM010000001.1"/>
</dbReference>
<dbReference type="NCBIfam" id="TIGR02252">
    <property type="entry name" value="DREG-2"/>
    <property type="match status" value="1"/>
</dbReference>
<keyword evidence="1" id="KW-0378">Hydrolase</keyword>
<dbReference type="EMBL" id="JAMPKM010000001">
    <property type="protein sequence ID" value="MEP0816130.1"/>
    <property type="molecule type" value="Genomic_DNA"/>
</dbReference>
<dbReference type="InterPro" id="IPR051828">
    <property type="entry name" value="HAD-like_hydrolase_domain"/>
</dbReference>
<dbReference type="NCBIfam" id="TIGR01549">
    <property type="entry name" value="HAD-SF-IA-v1"/>
    <property type="match status" value="1"/>
</dbReference>
<reference evidence="1 2" key="1">
    <citation type="submission" date="2022-04" db="EMBL/GenBank/DDBJ databases">
        <title>Positive selection, recombination, and allopatry shape intraspecific diversity of widespread and dominant cyanobacteria.</title>
        <authorList>
            <person name="Wei J."/>
            <person name="Shu W."/>
            <person name="Hu C."/>
        </authorList>
    </citation>
    <scope>NUCLEOTIDE SEQUENCE [LARGE SCALE GENOMIC DNA]</scope>
    <source>
        <strain evidence="1 2">GB2-A4</strain>
    </source>
</reference>
<dbReference type="PRINTS" id="PR00413">
    <property type="entry name" value="HADHALOGNASE"/>
</dbReference>
<dbReference type="InterPro" id="IPR006439">
    <property type="entry name" value="HAD-SF_hydro_IA"/>
</dbReference>
<comment type="caution">
    <text evidence="1">The sequence shown here is derived from an EMBL/GenBank/DDBJ whole genome shotgun (WGS) entry which is preliminary data.</text>
</comment>
<dbReference type="Pfam" id="PF00702">
    <property type="entry name" value="Hydrolase"/>
    <property type="match status" value="1"/>
</dbReference>
<gene>
    <name evidence="1" type="ORF">NC998_03355</name>
</gene>
<dbReference type="SFLD" id="SFLDG01129">
    <property type="entry name" value="C1.5:_HAD__Beta-PGM__Phosphata"/>
    <property type="match status" value="1"/>
</dbReference>